<protein>
    <submittedName>
        <fullName evidence="2">Cas4 family exonuclease</fullName>
    </submittedName>
</protein>
<reference evidence="2 3" key="1">
    <citation type="submission" date="2021-03" db="EMBL/GenBank/DDBJ databases">
        <authorList>
            <person name="Alqahtani R."/>
            <person name="Behailu E."/>
            <person name="Cappabianca D.W."/>
            <person name="Csanadi-Schwartz K.M."/>
            <person name="Dalal A.S."/>
            <person name="Fahim M.S."/>
            <person name="Franklin J.M."/>
            <person name="Gluckman M.H."/>
            <person name="Levine C.J."/>
            <person name="Martin N."/>
            <person name="Milza N."/>
            <person name="Najmabadi R."/>
            <person name="Newman A.M."/>
            <person name="Pajunar M."/>
            <person name="Qalawee I."/>
            <person name="Rizvi A."/>
            <person name="Samuel A."/>
            <person name="Smith A."/>
            <person name="Swann F.E."/>
            <person name="Sweeney P."/>
            <person name="Torres N.R."/>
            <person name="Ventrone L."/>
            <person name="Ventura L."/>
            <person name="Wroe M."/>
            <person name="Acquaye N.A."/>
            <person name="Agnes T.J."/>
            <person name="Ahmed A."/>
            <person name="Ahmed S."/>
            <person name="Amodu B.A."/>
            <person name="Arefeayne N.F."/>
            <person name="Asamoah-Frimpong E.A."/>
            <person name="Attaran A."/>
            <person name="Barragan J.M."/>
            <person name="Baumgarten L.N."/>
            <person name="Berhane B."/>
            <person name="Beyene A."/>
            <person name="Bhattarai B."/>
            <person name="Biondokin D.V."/>
            <person name="Boone B.K."/>
            <person name="Burney S.Z."/>
            <person name="Cayanan J.T."/>
            <person name="Cesta G."/>
            <person name="Chang J."/>
            <person name="Chavez J."/>
            <person name="Chorbajian C."/>
            <person name="Christian S."/>
            <person name="Corns J.R."/>
            <person name="Corns N.R."/>
            <person name="Cowan J.T."/>
            <person name="Coyne C."/>
            <person name="Dadzie B."/>
            <person name="Datu D.V."/>
            <person name="Deng B.C."/>
            <person name="Der L."/>
            <person name="Dickerson K."/>
            <person name="Dozier E."/>
            <person name="Egbunine A.O."/>
            <person name="Farooq M."/>
            <person name="Fonge A.E."/>
            <person name="Ghomsi-Nono M.P."/>
            <person name="Giampietro H."/>
            <person name="Gunnison R.P."/>
            <person name="Han S.H."/>
            <person name="Hennigan A.J."/>
            <person name="Hong A.N."/>
            <person name="Ijomor E.C."/>
            <person name="Jalali A."/>
            <person name="Jamil T.Z."/>
            <person name="Jenkins C.R."/>
            <person name="Joseph M.A."/>
            <person name="Jowanowitch O.J."/>
            <person name="Kang D."/>
            <person name="Khan A."/>
            <person name="Khan Z.K."/>
            <person name="Kiewe T."/>
            <person name="Kjerulf A.B."/>
            <person name="Kolosey V."/>
            <person name="Kurup M."/>
            <person name="Lee V.H."/>
            <person name="Llontop-Maldonado V."/>
            <person name="Long P."/>
            <person name="Lu N."/>
            <person name="Majekodunmi A."/>
            <person name="Malik H.W."/>
            <person name="Marcellino S.C."/>
            <person name="Martinez L.A."/>
            <person name="Meher F.N."/>
            <person name="Michelin M.A."/>
            <person name="Mitchell K.G."/>
            <person name="Mullens W.J."/>
            <person name="Nwakama C."/>
            <person name="Nwosu F.T."/>
            <person name="Oboh E.C."/>
            <person name="Odujinrin O."/>
            <person name="Ogunsan O."/>
            <person name="O'Neill K."/>
            <person name="Oxlaj J.A."/>
            <person name="Patel A.K."/>
            <person name="Patel B.R."/>
            <person name="Pham Q."/>
            <person name="Porter J."/>
            <person name="Portes J."/>
            <person name="Prokopenko A."/>
            <person name="Quraishi M."/>
            <person name="Qureshi M."/>
            <person name="Rivera A."/>
            <person name="Rubalsky V."/>
            <person name="Saikali Y."/>
            <person name="Saqaf K."/>
            <person name="Saroya S.R."/>
            <person name="Seas A."/>
            <person name="Shadrick R.E."/>
            <person name="Sharda N."/>
            <person name="Sigindere M.T."/>
            <person name="Simbi V.G."/>
            <person name="Thuzar C."/>
            <person name="Tran K."/>
            <person name="Tran V.D."/>
            <person name="Trang W."/>
            <person name="Vaishnav N."/>
            <person name="Vuong K."/>
            <person name="Walker C."/>
            <person name="Wallace S.A."/>
            <person name="Warfield J.C."/>
            <person name="Wikina T."/>
            <person name="Wobbeking F.T."/>
            <person name="Worrent L.D."/>
            <person name="Yan T."/>
            <person name="Zehra A."/>
            <person name="Avazpour P."/>
            <person name="Kim F.M."/>
            <person name="Mason K."/>
            <person name="Nguyen D.A."/>
            <person name="Pettit S.M."/>
            <person name="Zhou O.J."/>
            <person name="Brissett D.L."/>
            <person name="Gualtieri C."/>
            <person name="Hufford T.M."/>
            <person name="Ko J.M."/>
            <person name="Novak J.K."/>
            <person name="Smith Z.M."/>
            <person name="Mayer-Bacon C."/>
            <person name="Erill I."/>
            <person name="Caruso S.M."/>
            <person name="Garlena R.A."/>
            <person name="Russell D.A."/>
            <person name="Pope W.H."/>
            <person name="Jacobs-Sera D."/>
            <person name="Hatfull G.F."/>
        </authorList>
    </citation>
    <scope>NUCLEOTIDE SEQUENCE [LARGE SCALE GENOMIC DNA]</scope>
</reference>
<keyword evidence="2" id="KW-0269">Exonuclease</keyword>
<dbReference type="GeneID" id="77927640"/>
<proteinExistence type="predicted"/>
<gene>
    <name evidence="2" type="primary">72</name>
    <name evidence="2" type="ORF">SEA_TUNATARTARE_72</name>
</gene>
<evidence type="ECO:0000313" key="2">
    <source>
        <dbReference type="EMBL" id="QWT29964.1"/>
    </source>
</evidence>
<dbReference type="RefSeq" id="YP_010651921.1">
    <property type="nucleotide sequence ID" value="NC_070784.1"/>
</dbReference>
<sequence length="263" mass="30316">MKLATREIVQGLRFRKQPKGFDANKLAEILEAAYMQQRRPDKFTQKKTFSPSTIGYGHGTCPRYWFIAFNGAHYVDTVDALGIANMANGTQAHERIEALFDASGIRLGNEIEILNDSPPIRGFADVEIMWDGEEVIGEVKTTRQEAFLVRQSTMKPSANHLFQILTYMKVRNRRLGFLLYENKNSQEFLIIPIEMNEANQKLIDDAFDWMRLVYKAYEENQVPNRPLTKRSKICKGCPFYEYCWSDESPEGMVDIPVMEVPKV</sequence>
<name>A0A8F2E6S5_9CAUD</name>
<evidence type="ECO:0000313" key="3">
    <source>
        <dbReference type="Proteomes" id="UP000683399"/>
    </source>
</evidence>
<dbReference type="InterPro" id="IPR022765">
    <property type="entry name" value="Dna2/Cas4_DUF83"/>
</dbReference>
<dbReference type="KEGG" id="vg:77927640"/>
<dbReference type="Pfam" id="PF01930">
    <property type="entry name" value="Cas_Cas4"/>
    <property type="match status" value="1"/>
</dbReference>
<accession>A0A8F2E6S5</accession>
<keyword evidence="3" id="KW-1185">Reference proteome</keyword>
<dbReference type="EMBL" id="MW822145">
    <property type="protein sequence ID" value="QWT29964.1"/>
    <property type="molecule type" value="Genomic_DNA"/>
</dbReference>
<dbReference type="GO" id="GO:0004527">
    <property type="term" value="F:exonuclease activity"/>
    <property type="evidence" value="ECO:0007669"/>
    <property type="project" value="UniProtKB-KW"/>
</dbReference>
<organism evidence="2 3">
    <name type="scientific">Streptomyces phage TunaTartare</name>
    <dbReference type="NCBI Taxonomy" id="2848887"/>
    <lineage>
        <taxon>Viruses</taxon>
        <taxon>Duplodnaviria</taxon>
        <taxon>Heunggongvirae</taxon>
        <taxon>Uroviricota</taxon>
        <taxon>Caudoviricetes</taxon>
        <taxon>Stanwilliamsviridae</taxon>
        <taxon>Loccivirinae</taxon>
        <taxon>Faustvirus</taxon>
        <taxon>Faustvirus tunatartare</taxon>
    </lineage>
</organism>
<dbReference type="Gene3D" id="3.90.320.10">
    <property type="match status" value="1"/>
</dbReference>
<keyword evidence="2" id="KW-0540">Nuclease</keyword>
<evidence type="ECO:0000259" key="1">
    <source>
        <dbReference type="Pfam" id="PF01930"/>
    </source>
</evidence>
<feature type="domain" description="DUF83" evidence="1">
    <location>
        <begin position="132"/>
        <end position="245"/>
    </location>
</feature>
<dbReference type="InterPro" id="IPR011604">
    <property type="entry name" value="PDDEXK-like_dom_sf"/>
</dbReference>
<keyword evidence="2" id="KW-0378">Hydrolase</keyword>
<dbReference type="Proteomes" id="UP000683399">
    <property type="component" value="Segment"/>
</dbReference>